<accession>A0A0B2WG44</accession>
<evidence type="ECO:0000259" key="2">
    <source>
        <dbReference type="Pfam" id="PF20183"/>
    </source>
</evidence>
<feature type="domain" description="DUF6546" evidence="2">
    <location>
        <begin position="371"/>
        <end position="481"/>
    </location>
</feature>
<sequence>MSWPGLPAEIRRHILEQLFNAARAHGEPLSGYTVVSLEFQAFLEGRLYYSLDVRPRELGTFMAVFNKVYRRKYVQRLGLVLNLPCQTIPSPIGWQSHMPEHRPLLLMLLIYTGGPDRRPILPGLRAQQRLDNSIFITGVRSLFRLLATWTREQVTSRGILLEIIADAKSYWQTMGENMQRLNGPRRIHSTQIVDGRLMSASIDIPPREWQRTLKAAELDFHFELGLYGGSRGKGKDEDEDEDEDKERGRRWRPRRREPPFPKVRVVTALTIRRRTIRRFHPKAVQAIVQSLPCLEDLDWHIRPYPTLSIYRTFEQDLNRVLLVLPSSMQQVHVTQVHDYVLEQGETNVDYQRADAVFRYIWRTKLSQLQGLSLEYKARTLESEMKHSATLWPNLERLVLRPRGSISNHAPTEDFNRLMQNAAQVVRRMPKLRFLMIYDTTGLTMGCLVCRILESSLAIGIKCSWRCHINTATMEAWDVTAGARRLYDIG</sequence>
<dbReference type="EMBL" id="AZHE01000028">
    <property type="protein sequence ID" value="KHN94961.1"/>
    <property type="molecule type" value="Genomic_DNA"/>
</dbReference>
<gene>
    <name evidence="3" type="ORF">MAM_07188</name>
</gene>
<dbReference type="InterPro" id="IPR046676">
    <property type="entry name" value="DUF6546"/>
</dbReference>
<keyword evidence="4" id="KW-1185">Reference proteome</keyword>
<name>A0A0B2WG44_METAS</name>
<feature type="region of interest" description="Disordered" evidence="1">
    <location>
        <begin position="231"/>
        <end position="256"/>
    </location>
</feature>
<evidence type="ECO:0000313" key="3">
    <source>
        <dbReference type="EMBL" id="KHN94961.1"/>
    </source>
</evidence>
<dbReference type="Proteomes" id="UP000030816">
    <property type="component" value="Unassembled WGS sequence"/>
</dbReference>
<proteinExistence type="predicted"/>
<comment type="caution">
    <text evidence="3">The sequence shown here is derived from an EMBL/GenBank/DDBJ whole genome shotgun (WGS) entry which is preliminary data.</text>
</comment>
<dbReference type="HOGENOM" id="CLU_538706_0_0_1"/>
<dbReference type="GeneID" id="63741643"/>
<evidence type="ECO:0000313" key="4">
    <source>
        <dbReference type="Proteomes" id="UP000030816"/>
    </source>
</evidence>
<dbReference type="AlphaFoldDB" id="A0A0B2WG44"/>
<dbReference type="Pfam" id="PF20183">
    <property type="entry name" value="DUF6546"/>
    <property type="match status" value="1"/>
</dbReference>
<reference evidence="3 4" key="1">
    <citation type="journal article" date="2014" name="Proc. Natl. Acad. Sci. U.S.A.">
        <title>Trajectory and genomic determinants of fungal-pathogen speciation and host adaptation.</title>
        <authorList>
            <person name="Hu X."/>
            <person name="Xiao G."/>
            <person name="Zheng P."/>
            <person name="Shang Y."/>
            <person name="Su Y."/>
            <person name="Zhang X."/>
            <person name="Liu X."/>
            <person name="Zhan S."/>
            <person name="St Leger R.J."/>
            <person name="Wang C."/>
        </authorList>
    </citation>
    <scope>NUCLEOTIDE SEQUENCE [LARGE SCALE GENOMIC DNA]</scope>
    <source>
        <strain evidence="3 4">ARSEF 1941</strain>
    </source>
</reference>
<protein>
    <recommendedName>
        <fullName evidence="2">DUF6546 domain-containing protein</fullName>
    </recommendedName>
</protein>
<evidence type="ECO:0000256" key="1">
    <source>
        <dbReference type="SAM" id="MobiDB-lite"/>
    </source>
</evidence>
<dbReference type="OrthoDB" id="5333491at2759"/>
<dbReference type="RefSeq" id="XP_040676027.1">
    <property type="nucleotide sequence ID" value="XM_040825986.1"/>
</dbReference>
<organism evidence="3 4">
    <name type="scientific">Metarhizium album (strain ARSEF 1941)</name>
    <dbReference type="NCBI Taxonomy" id="1081103"/>
    <lineage>
        <taxon>Eukaryota</taxon>
        <taxon>Fungi</taxon>
        <taxon>Dikarya</taxon>
        <taxon>Ascomycota</taxon>
        <taxon>Pezizomycotina</taxon>
        <taxon>Sordariomycetes</taxon>
        <taxon>Hypocreomycetidae</taxon>
        <taxon>Hypocreales</taxon>
        <taxon>Clavicipitaceae</taxon>
        <taxon>Metarhizium</taxon>
    </lineage>
</organism>